<feature type="domain" description="Calcineurin-like phosphoesterase" evidence="3">
    <location>
        <begin position="59"/>
        <end position="257"/>
    </location>
</feature>
<feature type="compositionally biased region" description="Basic and acidic residues" evidence="2">
    <location>
        <begin position="16"/>
        <end position="28"/>
    </location>
</feature>
<dbReference type="EMBL" id="WJQU01000003">
    <property type="protein sequence ID" value="KAJ6639939.1"/>
    <property type="molecule type" value="Genomic_DNA"/>
</dbReference>
<protein>
    <submittedName>
        <fullName evidence="4">Metallophosphoesterase domain-containing protein 1</fullName>
    </submittedName>
</protein>
<name>A0A9Q0MZA7_9DIPT</name>
<gene>
    <name evidence="4" type="primary">MPPED1_0</name>
    <name evidence="4" type="ORF">Bhyg_12686</name>
</gene>
<feature type="region of interest" description="Disordered" evidence="2">
    <location>
        <begin position="1"/>
        <end position="33"/>
    </location>
</feature>
<dbReference type="InterPro" id="IPR024201">
    <property type="entry name" value="Calcineurin-like_Pesterase"/>
</dbReference>
<dbReference type="Pfam" id="PF00149">
    <property type="entry name" value="Metallophos"/>
    <property type="match status" value="1"/>
</dbReference>
<dbReference type="PIRSF" id="PIRSF035808">
    <property type="entry name" value="Pdiesterase_Brain_239"/>
    <property type="match status" value="1"/>
</dbReference>
<dbReference type="Gene3D" id="3.60.21.10">
    <property type="match status" value="1"/>
</dbReference>
<dbReference type="OrthoDB" id="630188at2759"/>
<dbReference type="InterPro" id="IPR029052">
    <property type="entry name" value="Metallo-depent_PP-like"/>
</dbReference>
<evidence type="ECO:0000313" key="5">
    <source>
        <dbReference type="Proteomes" id="UP001151699"/>
    </source>
</evidence>
<dbReference type="GO" id="GO:0016787">
    <property type="term" value="F:hydrolase activity"/>
    <property type="evidence" value="ECO:0007669"/>
    <property type="project" value="InterPro"/>
</dbReference>
<proteinExistence type="inferred from homology"/>
<sequence length="294" mass="33483">MGKSASVNSKNPNKSSEVEVHELSKDPTEAWQDLSKKKSQKVITIDADLLKNDEREDHIRIVCMSDTHSMIHRIAFDIPDGDVFIHAGDFTKLGDIKCVKEFNDWLGRLPHKYKIVIAGNHELTFDPACKMYKNHYRDSAASTMSDNVTGNEPNVREYLTNCIYLEDESVELFGLQFYGTPWQPEFGNWAFNLTRGEQCLEKWNKIPEKTDVLITHGPPIGHGDLCRSGQRAGCVELLSTIQQRVQPKYHIFGHIHEGYGVTTNERTIFINASTCNLRYMPVNPPIVFDIKTEV</sequence>
<dbReference type="PANTHER" id="PTHR12905:SF0">
    <property type="entry name" value="CALCINEURIN-LIKE PHOSPHOESTERASE DOMAIN-CONTAINING PROTEIN"/>
    <property type="match status" value="1"/>
</dbReference>
<comment type="similarity">
    <text evidence="1">Belongs to the UPF0046 family.</text>
</comment>
<evidence type="ECO:0000313" key="4">
    <source>
        <dbReference type="EMBL" id="KAJ6639939.1"/>
    </source>
</evidence>
<evidence type="ECO:0000259" key="3">
    <source>
        <dbReference type="Pfam" id="PF00149"/>
    </source>
</evidence>
<accession>A0A9Q0MZA7</accession>
<dbReference type="InterPro" id="IPR004843">
    <property type="entry name" value="Calcineurin-like_PHP"/>
</dbReference>
<feature type="compositionally biased region" description="Polar residues" evidence="2">
    <location>
        <begin position="1"/>
        <end position="15"/>
    </location>
</feature>
<evidence type="ECO:0000256" key="2">
    <source>
        <dbReference type="SAM" id="MobiDB-lite"/>
    </source>
</evidence>
<dbReference type="CDD" id="cd07379">
    <property type="entry name" value="MPP_239FB"/>
    <property type="match status" value="1"/>
</dbReference>
<keyword evidence="5" id="KW-1185">Reference proteome</keyword>
<comment type="caution">
    <text evidence="4">The sequence shown here is derived from an EMBL/GenBank/DDBJ whole genome shotgun (WGS) entry which is preliminary data.</text>
</comment>
<organism evidence="4 5">
    <name type="scientific">Pseudolycoriella hygida</name>
    <dbReference type="NCBI Taxonomy" id="35572"/>
    <lineage>
        <taxon>Eukaryota</taxon>
        <taxon>Metazoa</taxon>
        <taxon>Ecdysozoa</taxon>
        <taxon>Arthropoda</taxon>
        <taxon>Hexapoda</taxon>
        <taxon>Insecta</taxon>
        <taxon>Pterygota</taxon>
        <taxon>Neoptera</taxon>
        <taxon>Endopterygota</taxon>
        <taxon>Diptera</taxon>
        <taxon>Nematocera</taxon>
        <taxon>Sciaroidea</taxon>
        <taxon>Sciaridae</taxon>
        <taxon>Pseudolycoriella</taxon>
    </lineage>
</organism>
<dbReference type="Proteomes" id="UP001151699">
    <property type="component" value="Chromosome X"/>
</dbReference>
<reference evidence="4" key="1">
    <citation type="submission" date="2022-07" db="EMBL/GenBank/DDBJ databases">
        <authorList>
            <person name="Trinca V."/>
            <person name="Uliana J.V.C."/>
            <person name="Torres T.T."/>
            <person name="Ward R.J."/>
            <person name="Monesi N."/>
        </authorList>
    </citation>
    <scope>NUCLEOTIDE SEQUENCE</scope>
    <source>
        <strain evidence="4">HSMRA1968</strain>
        <tissue evidence="4">Whole embryos</tissue>
    </source>
</reference>
<dbReference type="PANTHER" id="PTHR12905">
    <property type="entry name" value="METALLOPHOSPHOESTERASE"/>
    <property type="match status" value="1"/>
</dbReference>
<dbReference type="SUPFAM" id="SSF56300">
    <property type="entry name" value="Metallo-dependent phosphatases"/>
    <property type="match status" value="1"/>
</dbReference>
<dbReference type="InterPro" id="IPR051693">
    <property type="entry name" value="UPF0046_metallophosphoest"/>
</dbReference>
<dbReference type="AlphaFoldDB" id="A0A9Q0MZA7"/>
<evidence type="ECO:0000256" key="1">
    <source>
        <dbReference type="ARBA" id="ARBA00007993"/>
    </source>
</evidence>